<accession>A0A822Y2K0</accession>
<name>A0A822Y2K0_NELNU</name>
<organism evidence="2 3">
    <name type="scientific">Nelumbo nucifera</name>
    <name type="common">Sacred lotus</name>
    <dbReference type="NCBI Taxonomy" id="4432"/>
    <lineage>
        <taxon>Eukaryota</taxon>
        <taxon>Viridiplantae</taxon>
        <taxon>Streptophyta</taxon>
        <taxon>Embryophyta</taxon>
        <taxon>Tracheophyta</taxon>
        <taxon>Spermatophyta</taxon>
        <taxon>Magnoliopsida</taxon>
        <taxon>Proteales</taxon>
        <taxon>Nelumbonaceae</taxon>
        <taxon>Nelumbo</taxon>
    </lineage>
</organism>
<sequence length="64" mass="6999">MSHNGKSPKLDLKLNLSLPRANPQVESPDWSSAPSPPSSCVSSEQSPRQTHSLLLFLKQGKIFV</sequence>
<protein>
    <submittedName>
        <fullName evidence="2">Uncharacterized protein</fullName>
    </submittedName>
</protein>
<feature type="region of interest" description="Disordered" evidence="1">
    <location>
        <begin position="1"/>
        <end position="47"/>
    </location>
</feature>
<dbReference type="AlphaFoldDB" id="A0A822Y2K0"/>
<evidence type="ECO:0000313" key="2">
    <source>
        <dbReference type="EMBL" id="DAD23868.1"/>
    </source>
</evidence>
<dbReference type="Proteomes" id="UP000607653">
    <property type="component" value="Unassembled WGS sequence"/>
</dbReference>
<evidence type="ECO:0000313" key="3">
    <source>
        <dbReference type="Proteomes" id="UP000607653"/>
    </source>
</evidence>
<reference evidence="2 3" key="1">
    <citation type="journal article" date="2020" name="Mol. Biol. Evol.">
        <title>Distinct Expression and Methylation Patterns for Genes with Different Fates following a Single Whole-Genome Duplication in Flowering Plants.</title>
        <authorList>
            <person name="Shi T."/>
            <person name="Rahmani R.S."/>
            <person name="Gugger P.F."/>
            <person name="Wang M."/>
            <person name="Li H."/>
            <person name="Zhang Y."/>
            <person name="Li Z."/>
            <person name="Wang Q."/>
            <person name="Van de Peer Y."/>
            <person name="Marchal K."/>
            <person name="Chen J."/>
        </authorList>
    </citation>
    <scope>NUCLEOTIDE SEQUENCE [LARGE SCALE GENOMIC DNA]</scope>
    <source>
        <tissue evidence="2">Leaf</tissue>
    </source>
</reference>
<feature type="compositionally biased region" description="Low complexity" evidence="1">
    <location>
        <begin position="27"/>
        <end position="47"/>
    </location>
</feature>
<keyword evidence="3" id="KW-1185">Reference proteome</keyword>
<evidence type="ECO:0000256" key="1">
    <source>
        <dbReference type="SAM" id="MobiDB-lite"/>
    </source>
</evidence>
<comment type="caution">
    <text evidence="2">The sequence shown here is derived from an EMBL/GenBank/DDBJ whole genome shotgun (WGS) entry which is preliminary data.</text>
</comment>
<gene>
    <name evidence="2" type="ORF">HUJ06_025331</name>
</gene>
<proteinExistence type="predicted"/>
<dbReference type="EMBL" id="DUZY01000001">
    <property type="protein sequence ID" value="DAD23868.1"/>
    <property type="molecule type" value="Genomic_DNA"/>
</dbReference>